<dbReference type="Proteomes" id="UP000267164">
    <property type="component" value="Chromosome"/>
</dbReference>
<dbReference type="OrthoDB" id="3186094at2"/>
<evidence type="ECO:0000256" key="1">
    <source>
        <dbReference type="ARBA" id="ARBA00023015"/>
    </source>
</evidence>
<dbReference type="SMART" id="SM00342">
    <property type="entry name" value="HTH_ARAC"/>
    <property type="match status" value="1"/>
</dbReference>
<dbReference type="PANTHER" id="PTHR43280">
    <property type="entry name" value="ARAC-FAMILY TRANSCRIPTIONAL REGULATOR"/>
    <property type="match status" value="1"/>
</dbReference>
<keyword evidence="2" id="KW-0238">DNA-binding</keyword>
<evidence type="ECO:0000313" key="5">
    <source>
        <dbReference type="EMBL" id="AYF77518.1"/>
    </source>
</evidence>
<evidence type="ECO:0000259" key="4">
    <source>
        <dbReference type="PROSITE" id="PS01124"/>
    </source>
</evidence>
<evidence type="ECO:0000256" key="3">
    <source>
        <dbReference type="ARBA" id="ARBA00023163"/>
    </source>
</evidence>
<dbReference type="KEGG" id="nyu:D7D52_31070"/>
<evidence type="ECO:0000256" key="2">
    <source>
        <dbReference type="ARBA" id="ARBA00023125"/>
    </source>
</evidence>
<dbReference type="RefSeq" id="WP_120742059.1">
    <property type="nucleotide sequence ID" value="NZ_CP032568.1"/>
</dbReference>
<dbReference type="PROSITE" id="PS00041">
    <property type="entry name" value="HTH_ARAC_FAMILY_1"/>
    <property type="match status" value="1"/>
</dbReference>
<dbReference type="SUPFAM" id="SSF46689">
    <property type="entry name" value="Homeodomain-like"/>
    <property type="match status" value="2"/>
</dbReference>
<feature type="domain" description="HTH araC/xylS-type" evidence="4">
    <location>
        <begin position="197"/>
        <end position="295"/>
    </location>
</feature>
<evidence type="ECO:0000313" key="6">
    <source>
        <dbReference type="Proteomes" id="UP000267164"/>
    </source>
</evidence>
<keyword evidence="1" id="KW-0805">Transcription regulation</keyword>
<dbReference type="AlphaFoldDB" id="A0A386ZJ54"/>
<name>A0A386ZJ54_9NOCA</name>
<reference evidence="5 6" key="1">
    <citation type="submission" date="2018-09" db="EMBL/GenBank/DDBJ databases">
        <title>Nocardia yunnanensis sp. nov., an actinomycete isolated from a soil sample.</title>
        <authorList>
            <person name="Zhang J."/>
        </authorList>
    </citation>
    <scope>NUCLEOTIDE SEQUENCE [LARGE SCALE GENOMIC DNA]</scope>
    <source>
        <strain evidence="5 6">CFHS0054</strain>
    </source>
</reference>
<organism evidence="5 6">
    <name type="scientific">Nocardia yunnanensis</name>
    <dbReference type="NCBI Taxonomy" id="2382165"/>
    <lineage>
        <taxon>Bacteria</taxon>
        <taxon>Bacillati</taxon>
        <taxon>Actinomycetota</taxon>
        <taxon>Actinomycetes</taxon>
        <taxon>Mycobacteriales</taxon>
        <taxon>Nocardiaceae</taxon>
        <taxon>Nocardia</taxon>
    </lineage>
</organism>
<gene>
    <name evidence="5" type="ORF">D7D52_31070</name>
</gene>
<dbReference type="Gene3D" id="1.10.10.60">
    <property type="entry name" value="Homeodomain-like"/>
    <property type="match status" value="2"/>
</dbReference>
<dbReference type="Pfam" id="PF12833">
    <property type="entry name" value="HTH_18"/>
    <property type="match status" value="1"/>
</dbReference>
<dbReference type="InterPro" id="IPR018062">
    <property type="entry name" value="HTH_AraC-typ_CS"/>
</dbReference>
<accession>A0A386ZJ54</accession>
<dbReference type="EMBL" id="CP032568">
    <property type="protein sequence ID" value="AYF77518.1"/>
    <property type="molecule type" value="Genomic_DNA"/>
</dbReference>
<dbReference type="GO" id="GO:0003700">
    <property type="term" value="F:DNA-binding transcription factor activity"/>
    <property type="evidence" value="ECO:0007669"/>
    <property type="project" value="InterPro"/>
</dbReference>
<keyword evidence="3" id="KW-0804">Transcription</keyword>
<dbReference type="SUPFAM" id="SSF51215">
    <property type="entry name" value="Regulatory protein AraC"/>
    <property type="match status" value="1"/>
</dbReference>
<dbReference type="InterPro" id="IPR009057">
    <property type="entry name" value="Homeodomain-like_sf"/>
</dbReference>
<proteinExistence type="predicted"/>
<sequence>MRDITTTVRWSGGVPVYRYRTAPDATPVSLLRLDEGRHIEQSHRHIHEFPVLFYVAEALPGPAGRAPLAAGDVFVIAAGEVIDPAVLETVVSCFGVFFDPSAVGGDEHGPWSSWRAHPLLFPFLHGTPGGLLRLAIPPQRRPVWLSALASIEAELAGRQDGYRQAALAHLTVLLVDIARLAADVVGDLRRGNEPLLAAVFEVIERRFAEPISLRDIGADVGLSPGHLTTLVRRRTGRTVLDWLTERRMSAARRLLTETSLPINEIARRVGLPDPAYFARVFRRYNELTPRAWRAAAGPDAR</sequence>
<protein>
    <submittedName>
        <fullName evidence="5">AraC family transcriptional regulator</fullName>
    </submittedName>
</protein>
<dbReference type="InterPro" id="IPR018060">
    <property type="entry name" value="HTH_AraC"/>
</dbReference>
<dbReference type="PANTHER" id="PTHR43280:SF32">
    <property type="entry name" value="TRANSCRIPTIONAL REGULATORY PROTEIN"/>
    <property type="match status" value="1"/>
</dbReference>
<dbReference type="GO" id="GO:0043565">
    <property type="term" value="F:sequence-specific DNA binding"/>
    <property type="evidence" value="ECO:0007669"/>
    <property type="project" value="InterPro"/>
</dbReference>
<keyword evidence="6" id="KW-1185">Reference proteome</keyword>
<dbReference type="InterPro" id="IPR037923">
    <property type="entry name" value="HTH-like"/>
</dbReference>
<dbReference type="PROSITE" id="PS01124">
    <property type="entry name" value="HTH_ARAC_FAMILY_2"/>
    <property type="match status" value="1"/>
</dbReference>